<accession>A0ABQ9E5E8</accession>
<evidence type="ECO:0000259" key="7">
    <source>
        <dbReference type="Pfam" id="PF06814"/>
    </source>
</evidence>
<gene>
    <name evidence="9" type="ORF">KUTeg_022153</name>
</gene>
<dbReference type="PANTHER" id="PTHR21229">
    <property type="entry name" value="LUNG SEVEN TRANSMEMBRANE RECEPTOR"/>
    <property type="match status" value="1"/>
</dbReference>
<feature type="transmembrane region" description="Helical" evidence="6">
    <location>
        <begin position="486"/>
        <end position="506"/>
    </location>
</feature>
<dbReference type="Proteomes" id="UP001217089">
    <property type="component" value="Unassembled WGS sequence"/>
</dbReference>
<evidence type="ECO:0000256" key="5">
    <source>
        <dbReference type="ARBA" id="ARBA00023136"/>
    </source>
</evidence>
<keyword evidence="2 6" id="KW-0812">Transmembrane</keyword>
<dbReference type="EMBL" id="JARBDR010000919">
    <property type="protein sequence ID" value="KAJ8300634.1"/>
    <property type="molecule type" value="Genomic_DNA"/>
</dbReference>
<keyword evidence="10" id="KW-1185">Reference proteome</keyword>
<protein>
    <recommendedName>
        <fullName evidence="11">Protein GPR107</fullName>
    </recommendedName>
</protein>
<evidence type="ECO:0000256" key="1">
    <source>
        <dbReference type="ARBA" id="ARBA00004141"/>
    </source>
</evidence>
<evidence type="ECO:0000256" key="6">
    <source>
        <dbReference type="SAM" id="Phobius"/>
    </source>
</evidence>
<evidence type="ECO:0000313" key="9">
    <source>
        <dbReference type="EMBL" id="KAJ8300634.1"/>
    </source>
</evidence>
<reference evidence="9 10" key="1">
    <citation type="submission" date="2022-12" db="EMBL/GenBank/DDBJ databases">
        <title>Chromosome-level genome of Tegillarca granosa.</title>
        <authorList>
            <person name="Kim J."/>
        </authorList>
    </citation>
    <scope>NUCLEOTIDE SEQUENCE [LARGE SCALE GENOMIC DNA]</scope>
    <source>
        <strain evidence="9">Teg-2019</strain>
        <tissue evidence="9">Adductor muscle</tissue>
    </source>
</reference>
<evidence type="ECO:0000256" key="3">
    <source>
        <dbReference type="ARBA" id="ARBA00022729"/>
    </source>
</evidence>
<organism evidence="9 10">
    <name type="scientific">Tegillarca granosa</name>
    <name type="common">Malaysian cockle</name>
    <name type="synonym">Anadara granosa</name>
    <dbReference type="NCBI Taxonomy" id="220873"/>
    <lineage>
        <taxon>Eukaryota</taxon>
        <taxon>Metazoa</taxon>
        <taxon>Spiralia</taxon>
        <taxon>Lophotrochozoa</taxon>
        <taxon>Mollusca</taxon>
        <taxon>Bivalvia</taxon>
        <taxon>Autobranchia</taxon>
        <taxon>Pteriomorphia</taxon>
        <taxon>Arcoida</taxon>
        <taxon>Arcoidea</taxon>
        <taxon>Arcidae</taxon>
        <taxon>Tegillarca</taxon>
    </lineage>
</organism>
<dbReference type="Pfam" id="PF06814">
    <property type="entry name" value="GOST_TM"/>
    <property type="match status" value="1"/>
</dbReference>
<feature type="domain" description="CAND6/7 N-terminal" evidence="8">
    <location>
        <begin position="35"/>
        <end position="112"/>
    </location>
</feature>
<dbReference type="Pfam" id="PF21904">
    <property type="entry name" value="CAND6-7_N"/>
    <property type="match status" value="1"/>
</dbReference>
<feature type="transmembrane region" description="Helical" evidence="6">
    <location>
        <begin position="368"/>
        <end position="394"/>
    </location>
</feature>
<feature type="domain" description="GOST seven transmembrane" evidence="7">
    <location>
        <begin position="298"/>
        <end position="542"/>
    </location>
</feature>
<keyword evidence="5 6" id="KW-0472">Membrane</keyword>
<evidence type="ECO:0008006" key="11">
    <source>
        <dbReference type="Google" id="ProtNLM"/>
    </source>
</evidence>
<proteinExistence type="predicted"/>
<comment type="caution">
    <text evidence="9">The sequence shown here is derived from an EMBL/GenBank/DDBJ whole genome shotgun (WGS) entry which is preliminary data.</text>
</comment>
<feature type="transmembrane region" description="Helical" evidence="6">
    <location>
        <begin position="333"/>
        <end position="356"/>
    </location>
</feature>
<name>A0ABQ9E5E8_TEGGR</name>
<keyword evidence="3" id="KW-0732">Signal</keyword>
<keyword evidence="4 6" id="KW-1133">Transmembrane helix</keyword>
<feature type="transmembrane region" description="Helical" evidence="6">
    <location>
        <begin position="436"/>
        <end position="458"/>
    </location>
</feature>
<dbReference type="InterPro" id="IPR053937">
    <property type="entry name" value="GOST_TM"/>
</dbReference>
<evidence type="ECO:0000256" key="2">
    <source>
        <dbReference type="ARBA" id="ARBA00022692"/>
    </source>
</evidence>
<sequence length="559" mass="64028">MEVCRVDSSREKMKFITSVFLMLMMSHLSDGRIHKLNLEDDDRKEIQLSTFGLLKKGTLMVNVSQFSYTAAVGSKIDQNTFGFTLDKSGSSGISAYMESSQDKCILNRHYAANTKDDSVSIVFFRMDLQKKLLMIERKGNDVDKLDISGNMVDHKLQRRQSSIEKTKKPSKLSDNYLMPLKKARRSVTKEDKATTTATTTAKTITTGKPAVNKTTTDSKKKIKTPLQGIEPIPIISYSNGTYSFFFQVNVENEKEEGLYNLYFHNCLNYLKGSNSEITISISMVEDNNGNYLSAGEIPLPYLYFVLTVVYFAAGIVWFCVLRKAEEGVYKMHYLMFAVIMVKSLASMFHGVNYHFIAIEGIHEEAWAVLYYIVYLTRGALFFITILLIGSGWAFIKHMLSDKEKKLFLIIIPLQILDNVAYIIIEESEEGQSEYAVWKEIFILVDLLCCGAILFPVVWSIRHLQKSTNTDGKAAISLNKLKLFRQFYIMVVCYIYFTRIIVYLVKITVPFRYGWFDELSREVATFVFFVITGYKFRPASDNPYLQVPIDSDEEIEMEEV</sequence>
<dbReference type="PANTHER" id="PTHR21229:SF2">
    <property type="entry name" value="RE59932P"/>
    <property type="match status" value="1"/>
</dbReference>
<comment type="subcellular location">
    <subcellularLocation>
        <location evidence="1">Membrane</location>
        <topology evidence="1">Multi-pass membrane protein</topology>
    </subcellularLocation>
</comment>
<feature type="transmembrane region" description="Helical" evidence="6">
    <location>
        <begin position="406"/>
        <end position="424"/>
    </location>
</feature>
<evidence type="ECO:0000313" key="10">
    <source>
        <dbReference type="Proteomes" id="UP001217089"/>
    </source>
</evidence>
<dbReference type="InterPro" id="IPR054103">
    <property type="entry name" value="CAND6-7_N"/>
</dbReference>
<evidence type="ECO:0000259" key="8">
    <source>
        <dbReference type="Pfam" id="PF21904"/>
    </source>
</evidence>
<dbReference type="InterPro" id="IPR009637">
    <property type="entry name" value="GPR107/GPR108-like"/>
</dbReference>
<feature type="transmembrane region" description="Helical" evidence="6">
    <location>
        <begin position="301"/>
        <end position="321"/>
    </location>
</feature>
<evidence type="ECO:0000256" key="4">
    <source>
        <dbReference type="ARBA" id="ARBA00022989"/>
    </source>
</evidence>